<comment type="caution">
    <text evidence="3">The sequence shown here is derived from an EMBL/GenBank/DDBJ whole genome shotgun (WGS) entry which is preliminary data.</text>
</comment>
<name>A0A149RK49_9PROT</name>
<evidence type="ECO:0000313" key="4">
    <source>
        <dbReference type="Proteomes" id="UP000075526"/>
    </source>
</evidence>
<dbReference type="RefSeq" id="WP_061508920.1">
    <property type="nucleotide sequence ID" value="NZ_LHZF01000174.1"/>
</dbReference>
<dbReference type="AlphaFoldDB" id="A0A149RK49"/>
<feature type="transmembrane region" description="Helical" evidence="2">
    <location>
        <begin position="178"/>
        <end position="194"/>
    </location>
</feature>
<feature type="transmembrane region" description="Helical" evidence="2">
    <location>
        <begin position="134"/>
        <end position="158"/>
    </location>
</feature>
<dbReference type="EMBL" id="LHZF01000174">
    <property type="protein sequence ID" value="KXV14208.1"/>
    <property type="molecule type" value="Genomic_DNA"/>
</dbReference>
<feature type="compositionally biased region" description="Polar residues" evidence="1">
    <location>
        <begin position="312"/>
        <end position="321"/>
    </location>
</feature>
<reference evidence="3 4" key="1">
    <citation type="submission" date="2015-06" db="EMBL/GenBank/DDBJ databases">
        <title>Improved classification and identification of acetic acid bacteria using matrix-assisted laser desorption/ionization time-of-flight mass spectrometry; Gluconobacter nephelii and Gluconobacter uchimurae are later heterotypic synonyms of Gluconobacter japonicus and Gluconobacter oxydans, respectively.</title>
        <authorList>
            <person name="Li L."/>
            <person name="Cleenwerck I."/>
            <person name="De Vuyst L."/>
            <person name="Vandamme P."/>
        </authorList>
    </citation>
    <scope>NUCLEOTIDE SEQUENCE [LARGE SCALE GENOMIC DNA]</scope>
    <source>
        <strain evidence="3 4">LMG 1552</strain>
    </source>
</reference>
<organism evidence="3 4">
    <name type="scientific">Acetobacter malorum</name>
    <dbReference type="NCBI Taxonomy" id="178901"/>
    <lineage>
        <taxon>Bacteria</taxon>
        <taxon>Pseudomonadati</taxon>
        <taxon>Pseudomonadota</taxon>
        <taxon>Alphaproteobacteria</taxon>
        <taxon>Acetobacterales</taxon>
        <taxon>Acetobacteraceae</taxon>
        <taxon>Acetobacter</taxon>
    </lineage>
</organism>
<feature type="transmembrane region" description="Helical" evidence="2">
    <location>
        <begin position="76"/>
        <end position="95"/>
    </location>
</feature>
<keyword evidence="2" id="KW-0472">Membrane</keyword>
<feature type="transmembrane region" description="Helical" evidence="2">
    <location>
        <begin position="250"/>
        <end position="274"/>
    </location>
</feature>
<protein>
    <submittedName>
        <fullName evidence="3">Uncharacterized protein</fullName>
    </submittedName>
</protein>
<gene>
    <name evidence="3" type="ORF">AD933_13190</name>
</gene>
<dbReference type="Proteomes" id="UP000075526">
    <property type="component" value="Unassembled WGS sequence"/>
</dbReference>
<accession>A0A149RK49</accession>
<feature type="transmembrane region" description="Helical" evidence="2">
    <location>
        <begin position="6"/>
        <end position="31"/>
    </location>
</feature>
<keyword evidence="2" id="KW-1133">Transmembrane helix</keyword>
<proteinExistence type="predicted"/>
<evidence type="ECO:0000256" key="2">
    <source>
        <dbReference type="SAM" id="Phobius"/>
    </source>
</evidence>
<sequence length="336" mass="35403">MTHDLTWGWSFAALLALALQTVLMVLAAPWFSGWVNRLAGRLTGEHRFLAGGRWQDIHHQFRRPGLRQRGDGLSSLACRGALILAVFAACMTPVFTLVPAGFPAPGFFLLCSALVGASLLLGLPLVVQGGTTTLAGYAALLADSLLLPALVPVLVMAGGQDFSAFLAHLRQLSPVGDGAPFVLMGVALFLVTAWKGRQAGAELPCQLSGADRALWMLATDCVQLVWITLAGDVAWASSLALPGENGVEPWLAQCFAGGAFWVAKLAIAALLLAGTQLMVLTFPRRARVRLAAVFLLGLLAWQVAYSGQSGAVGQDKTASAQDEQDSAWSDEGNTTP</sequence>
<feature type="transmembrane region" description="Helical" evidence="2">
    <location>
        <begin position="286"/>
        <end position="304"/>
    </location>
</feature>
<dbReference type="PATRIC" id="fig|178901.13.peg.72"/>
<keyword evidence="2" id="KW-0812">Transmembrane</keyword>
<feature type="region of interest" description="Disordered" evidence="1">
    <location>
        <begin position="312"/>
        <end position="336"/>
    </location>
</feature>
<feature type="transmembrane region" description="Helical" evidence="2">
    <location>
        <begin position="214"/>
        <end position="238"/>
    </location>
</feature>
<feature type="transmembrane region" description="Helical" evidence="2">
    <location>
        <begin position="107"/>
        <end position="127"/>
    </location>
</feature>
<evidence type="ECO:0000313" key="3">
    <source>
        <dbReference type="EMBL" id="KXV14208.1"/>
    </source>
</evidence>
<evidence type="ECO:0000256" key="1">
    <source>
        <dbReference type="SAM" id="MobiDB-lite"/>
    </source>
</evidence>